<keyword evidence="3" id="KW-1185">Reference proteome</keyword>
<accession>A0ABU4XH68</accession>
<evidence type="ECO:0000256" key="1">
    <source>
        <dbReference type="SAM" id="SignalP"/>
    </source>
</evidence>
<name>A0ABU4XH68_9HYPH</name>
<dbReference type="Proteomes" id="UP001271780">
    <property type="component" value="Unassembled WGS sequence"/>
</dbReference>
<dbReference type="RefSeq" id="WP_320315395.1">
    <property type="nucleotide sequence ID" value="NZ_JAVIIX010000002.1"/>
</dbReference>
<sequence length="141" mass="15609">MNWHPKMWRPTATTISFALLWFCTSANAAAVIIGNTTDSEVMFVIGNVTTALGPSQISAYPCESETIPFAIGTTNRQPIEIKISCNLSYAIYFDSSGGTYLVKPYNFGAVQQQLPQVQQQQQDFAPNIHELLKQGLPGFRF</sequence>
<feature type="signal peptide" evidence="1">
    <location>
        <begin position="1"/>
        <end position="28"/>
    </location>
</feature>
<reference evidence="2 3" key="1">
    <citation type="submission" date="2023-08" db="EMBL/GenBank/DDBJ databases">
        <title>Implementing the SeqCode for naming new Mesorhizobium species isolated from Vachellia karroo root nodules.</title>
        <authorList>
            <person name="Van Lill M."/>
        </authorList>
    </citation>
    <scope>NUCLEOTIDE SEQUENCE [LARGE SCALE GENOMIC DNA]</scope>
    <source>
        <strain evidence="2 3">VK23A</strain>
    </source>
</reference>
<gene>
    <name evidence="2" type="ORF">RFM27_12445</name>
</gene>
<protein>
    <submittedName>
        <fullName evidence="2">Uncharacterized protein</fullName>
    </submittedName>
</protein>
<dbReference type="EMBL" id="JAVIIZ010000005">
    <property type="protein sequence ID" value="MDX8472884.1"/>
    <property type="molecule type" value="Genomic_DNA"/>
</dbReference>
<organism evidence="2 3">
    <name type="scientific">Mesorhizobium dulcispinae</name>
    <dbReference type="NCBI Taxonomy" id="3072316"/>
    <lineage>
        <taxon>Bacteria</taxon>
        <taxon>Pseudomonadati</taxon>
        <taxon>Pseudomonadota</taxon>
        <taxon>Alphaproteobacteria</taxon>
        <taxon>Hyphomicrobiales</taxon>
        <taxon>Phyllobacteriaceae</taxon>
        <taxon>Mesorhizobium</taxon>
    </lineage>
</organism>
<feature type="chain" id="PRO_5046472384" evidence="1">
    <location>
        <begin position="29"/>
        <end position="141"/>
    </location>
</feature>
<comment type="caution">
    <text evidence="2">The sequence shown here is derived from an EMBL/GenBank/DDBJ whole genome shotgun (WGS) entry which is preliminary data.</text>
</comment>
<keyword evidence="1" id="KW-0732">Signal</keyword>
<proteinExistence type="predicted"/>
<evidence type="ECO:0000313" key="3">
    <source>
        <dbReference type="Proteomes" id="UP001271780"/>
    </source>
</evidence>
<evidence type="ECO:0000313" key="2">
    <source>
        <dbReference type="EMBL" id="MDX8472884.1"/>
    </source>
</evidence>